<dbReference type="Pfam" id="PF00400">
    <property type="entry name" value="WD40"/>
    <property type="match status" value="3"/>
</dbReference>
<accession>A0A0D9QKV8</accession>
<dbReference type="Proteomes" id="UP000054561">
    <property type="component" value="Unassembled WGS sequence"/>
</dbReference>
<dbReference type="RefSeq" id="XP_012335730.1">
    <property type="nucleotide sequence ID" value="XM_012480307.1"/>
</dbReference>
<evidence type="ECO:0000256" key="5">
    <source>
        <dbReference type="PROSITE-ProRule" id="PRU00221"/>
    </source>
</evidence>
<dbReference type="GO" id="GO:0005730">
    <property type="term" value="C:nucleolus"/>
    <property type="evidence" value="ECO:0007669"/>
    <property type="project" value="TreeGrafter"/>
</dbReference>
<dbReference type="InterPro" id="IPR036322">
    <property type="entry name" value="WD40_repeat_dom_sf"/>
</dbReference>
<dbReference type="OrthoDB" id="256303at2759"/>
<proteinExistence type="predicted"/>
<dbReference type="VEuPathDB" id="PlasmoDB:AK88_02682"/>
<reference evidence="6 7" key="1">
    <citation type="submission" date="2014-03" db="EMBL/GenBank/DDBJ databases">
        <title>The Genome Sequence of Plasmodium fragile nilgiri.</title>
        <authorList>
            <consortium name="The Broad Institute Genomics Platform"/>
            <consortium name="The Broad Institute Genome Sequencing Center for Infectious Disease"/>
            <person name="Neafsey D."/>
            <person name="Duraisingh M."/>
            <person name="Young S.K."/>
            <person name="Zeng Q."/>
            <person name="Gargeya S."/>
            <person name="Abouelleil A."/>
            <person name="Alvarado L."/>
            <person name="Chapman S.B."/>
            <person name="Gainer-Dewar J."/>
            <person name="Goldberg J."/>
            <person name="Griggs A."/>
            <person name="Gujja S."/>
            <person name="Hansen M."/>
            <person name="Howarth C."/>
            <person name="Imamovic A."/>
            <person name="Larimer J."/>
            <person name="Pearson M."/>
            <person name="Poon T.W."/>
            <person name="Priest M."/>
            <person name="Roberts A."/>
            <person name="Saif S."/>
            <person name="Shea T."/>
            <person name="Sykes S."/>
            <person name="Wortman J."/>
            <person name="Nusbaum C."/>
            <person name="Birren B."/>
        </authorList>
    </citation>
    <scope>NUCLEOTIDE SEQUENCE [LARGE SCALE GENOMIC DNA]</scope>
    <source>
        <strain evidence="7">nilgiri</strain>
    </source>
</reference>
<organism evidence="6 7">
    <name type="scientific">Plasmodium fragile</name>
    <dbReference type="NCBI Taxonomy" id="5857"/>
    <lineage>
        <taxon>Eukaryota</taxon>
        <taxon>Sar</taxon>
        <taxon>Alveolata</taxon>
        <taxon>Apicomplexa</taxon>
        <taxon>Aconoidasida</taxon>
        <taxon>Haemosporida</taxon>
        <taxon>Plasmodiidae</taxon>
        <taxon>Plasmodium</taxon>
        <taxon>Plasmodium (Plasmodium)</taxon>
    </lineage>
</organism>
<keyword evidence="3" id="KW-0677">Repeat</keyword>
<dbReference type="PANTHER" id="PTHR19848">
    <property type="entry name" value="WD40 REPEAT PROTEIN"/>
    <property type="match status" value="1"/>
</dbReference>
<dbReference type="Gene3D" id="2.130.10.10">
    <property type="entry name" value="YVTN repeat-like/Quinoprotein amine dehydrogenase"/>
    <property type="match status" value="3"/>
</dbReference>
<dbReference type="PROSITE" id="PS50082">
    <property type="entry name" value="WD_REPEATS_2"/>
    <property type="match status" value="2"/>
</dbReference>
<dbReference type="SUPFAM" id="SSF50978">
    <property type="entry name" value="WD40 repeat-like"/>
    <property type="match status" value="1"/>
</dbReference>
<protein>
    <submittedName>
        <fullName evidence="6">Uncharacterized protein</fullName>
    </submittedName>
</protein>
<dbReference type="GO" id="GO:0000027">
    <property type="term" value="P:ribosomal large subunit assembly"/>
    <property type="evidence" value="ECO:0007669"/>
    <property type="project" value="TreeGrafter"/>
</dbReference>
<name>A0A0D9QKV8_PLAFR</name>
<evidence type="ECO:0000256" key="4">
    <source>
        <dbReference type="ARBA" id="ARBA00023242"/>
    </source>
</evidence>
<dbReference type="EMBL" id="KQ001671">
    <property type="protein sequence ID" value="KJP87654.1"/>
    <property type="molecule type" value="Genomic_DNA"/>
</dbReference>
<dbReference type="SMART" id="SM00320">
    <property type="entry name" value="WD40"/>
    <property type="match status" value="6"/>
</dbReference>
<evidence type="ECO:0000313" key="7">
    <source>
        <dbReference type="Proteomes" id="UP000054561"/>
    </source>
</evidence>
<dbReference type="InterPro" id="IPR001680">
    <property type="entry name" value="WD40_rpt"/>
</dbReference>
<keyword evidence="4" id="KW-0539">Nucleus</keyword>
<evidence type="ECO:0000256" key="1">
    <source>
        <dbReference type="ARBA" id="ARBA00004123"/>
    </source>
</evidence>
<dbReference type="InterPro" id="IPR015943">
    <property type="entry name" value="WD40/YVTN_repeat-like_dom_sf"/>
</dbReference>
<keyword evidence="7" id="KW-1185">Reference proteome</keyword>
<gene>
    <name evidence="6" type="ORF">AK88_02682</name>
</gene>
<dbReference type="OMA" id="TKTFNTC"/>
<dbReference type="AlphaFoldDB" id="A0A0D9QKV8"/>
<feature type="repeat" description="WD" evidence="5">
    <location>
        <begin position="46"/>
        <end position="87"/>
    </location>
</feature>
<feature type="repeat" description="WD" evidence="5">
    <location>
        <begin position="166"/>
        <end position="207"/>
    </location>
</feature>
<evidence type="ECO:0000313" key="6">
    <source>
        <dbReference type="EMBL" id="KJP87654.1"/>
    </source>
</evidence>
<dbReference type="PANTHER" id="PTHR19848:SF0">
    <property type="entry name" value="NOTCHLESS PROTEIN HOMOLOG 1"/>
    <property type="match status" value="1"/>
</dbReference>
<comment type="subcellular location">
    <subcellularLocation>
        <location evidence="1">Nucleus</location>
    </subcellularLocation>
</comment>
<sequence>MKNDKSGQHAGDMKTFNTCFDNVDLNLASLRNKRLNDGPDFSFFYEYAHDRSILSLSLDESGTHMATGSADHSIRIHNLKNLSTTKELYHKKCGHYDWVNEVFFTKRNEVLSGGLDGKICLWNTSYSCKPPKVNKIMNSSEYVEQEKKVSKVNFKASTNVTTCKEMYAHHSTISDMKFDKKNEKCITSSYDKTLKLFDIKKFQQLAIYEGSHTHPITKFLWLKDKIISADKSGSVCVFDVGSCQEMLQAKNTHSGNVGALNYFYLYRNCDSNFVNKLEDGKKKGNCAEFEAAIFTGEDHLKQKQNSGKKQSTKKDTTQVTKAVNILEKNNDHLNVHNDKIPLIVTGGQNDGIIKIRDFRIFHKYISCKKLHTASINSIITYNINNRTYIITCSADGYCYQFEIHSICSSNINNYLKKIAVKEPILCARYIGNHLLLVGSAFGNLFLLNFADCSESHLTFRQKKNLAAVVEGPHQLSTLDGRDNGKALLTSEEGANPNKDILWAFGACRKGGINCIECIFVYDEKKACANEFEICTIVIGGDDGLPCLLSIPNSYV</sequence>
<dbReference type="GeneID" id="24267996"/>
<evidence type="ECO:0000256" key="2">
    <source>
        <dbReference type="ARBA" id="ARBA00022574"/>
    </source>
</evidence>
<evidence type="ECO:0000256" key="3">
    <source>
        <dbReference type="ARBA" id="ARBA00022737"/>
    </source>
</evidence>
<keyword evidence="2 5" id="KW-0853">WD repeat</keyword>